<dbReference type="Gene3D" id="1.10.10.10">
    <property type="entry name" value="Winged helix-like DNA-binding domain superfamily/Winged helix DNA-binding domain"/>
    <property type="match status" value="1"/>
</dbReference>
<accession>A0A7C3E0X7</accession>
<dbReference type="InterPro" id="IPR036388">
    <property type="entry name" value="WH-like_DNA-bd_sf"/>
</dbReference>
<name>A0A7C3E0X7_9SPIR</name>
<dbReference type="AlphaFoldDB" id="A0A7C3E0X7"/>
<gene>
    <name evidence="1" type="ORF">ENS59_07010</name>
</gene>
<evidence type="ECO:0000313" key="1">
    <source>
        <dbReference type="EMBL" id="HFH29248.1"/>
    </source>
</evidence>
<protein>
    <submittedName>
        <fullName evidence="1">Uncharacterized protein</fullName>
    </submittedName>
</protein>
<reference evidence="1" key="1">
    <citation type="journal article" date="2020" name="mSystems">
        <title>Genome- and Community-Level Interaction Insights into Carbon Utilization and Element Cycling Functions of Hydrothermarchaeota in Hydrothermal Sediment.</title>
        <authorList>
            <person name="Zhou Z."/>
            <person name="Liu Y."/>
            <person name="Xu W."/>
            <person name="Pan J."/>
            <person name="Luo Z.H."/>
            <person name="Li M."/>
        </authorList>
    </citation>
    <scope>NUCLEOTIDE SEQUENCE [LARGE SCALE GENOMIC DNA]</scope>
    <source>
        <strain evidence="1">SpSt-503</strain>
    </source>
</reference>
<organism evidence="1">
    <name type="scientific">Gracilinema caldarium</name>
    <dbReference type="NCBI Taxonomy" id="215591"/>
    <lineage>
        <taxon>Bacteria</taxon>
        <taxon>Pseudomonadati</taxon>
        <taxon>Spirochaetota</taxon>
        <taxon>Spirochaetia</taxon>
        <taxon>Spirochaetales</taxon>
        <taxon>Breznakiellaceae</taxon>
        <taxon>Gracilinema</taxon>
    </lineage>
</organism>
<dbReference type="EMBL" id="DSVL01000215">
    <property type="protein sequence ID" value="HFH29248.1"/>
    <property type="molecule type" value="Genomic_DNA"/>
</dbReference>
<proteinExistence type="predicted"/>
<sequence length="212" mass="23559">MTVISVKRGADPDLLKIGLSDGSLFFIRLCYLPKAITSRLEPFLSQGGAINVAISEEEQEALLYASECVRLERKALQLIGRAEQSRQGLQYKLEGQNSSEGAAKTVLDRLVALDLVNDRRFTAAWINAQLGRTKTKSASQLISGLMRRGIDGQVATELVKELYPAELETEAIRAYLHKKRINSGALSSFELKQILHRAHFSKKAISLFIDKE</sequence>
<comment type="caution">
    <text evidence="1">The sequence shown here is derived from an EMBL/GenBank/DDBJ whole genome shotgun (WGS) entry which is preliminary data.</text>
</comment>